<protein>
    <submittedName>
        <fullName evidence="2">DUF2293 domain-containing protein</fullName>
    </submittedName>
</protein>
<evidence type="ECO:0000313" key="3">
    <source>
        <dbReference type="Proteomes" id="UP000272888"/>
    </source>
</evidence>
<accession>A0A3A8N1J6</accession>
<evidence type="ECO:0000313" key="2">
    <source>
        <dbReference type="EMBL" id="RKH38358.1"/>
    </source>
</evidence>
<dbReference type="Proteomes" id="UP000272888">
    <property type="component" value="Unassembled WGS sequence"/>
</dbReference>
<gene>
    <name evidence="2" type="ORF">D7V93_41220</name>
</gene>
<feature type="region of interest" description="Disordered" evidence="1">
    <location>
        <begin position="1"/>
        <end position="29"/>
    </location>
</feature>
<feature type="non-terminal residue" evidence="2">
    <location>
        <position position="43"/>
    </location>
</feature>
<sequence length="43" mass="4509">MQPAPSEAPMPDSLTVGPTAAPRRVRAQDGRVLSVPDGWALLP</sequence>
<name>A0A3A8N1J6_9BACT</name>
<evidence type="ECO:0000256" key="1">
    <source>
        <dbReference type="SAM" id="MobiDB-lite"/>
    </source>
</evidence>
<organism evidence="2 3">
    <name type="scientific">Corallococcus llansteffanensis</name>
    <dbReference type="NCBI Taxonomy" id="2316731"/>
    <lineage>
        <taxon>Bacteria</taxon>
        <taxon>Pseudomonadati</taxon>
        <taxon>Myxococcota</taxon>
        <taxon>Myxococcia</taxon>
        <taxon>Myxococcales</taxon>
        <taxon>Cystobacterineae</taxon>
        <taxon>Myxococcaceae</taxon>
        <taxon>Corallococcus</taxon>
    </lineage>
</organism>
<dbReference type="AlphaFoldDB" id="A0A3A8N1J6"/>
<comment type="caution">
    <text evidence="2">The sequence shown here is derived from an EMBL/GenBank/DDBJ whole genome shotgun (WGS) entry which is preliminary data.</text>
</comment>
<reference evidence="3" key="1">
    <citation type="submission" date="2018-09" db="EMBL/GenBank/DDBJ databases">
        <authorList>
            <person name="Livingstone P.G."/>
            <person name="Whitworth D.E."/>
        </authorList>
    </citation>
    <scope>NUCLEOTIDE SEQUENCE [LARGE SCALE GENOMIC DNA]</scope>
    <source>
        <strain evidence="3">CA051B</strain>
    </source>
</reference>
<keyword evidence="3" id="KW-1185">Reference proteome</keyword>
<dbReference type="EMBL" id="RAWB01000854">
    <property type="protein sequence ID" value="RKH38358.1"/>
    <property type="molecule type" value="Genomic_DNA"/>
</dbReference>
<proteinExistence type="predicted"/>